<evidence type="ECO:0000313" key="2">
    <source>
        <dbReference type="EMBL" id="CAF1440505.1"/>
    </source>
</evidence>
<gene>
    <name evidence="2" type="ORF">KQP761_LOCUS11486</name>
    <name evidence="4" type="ORF">UXM345_LOCUS8381</name>
    <name evidence="3" type="ORF">XDN619_LOCUS1781</name>
</gene>
<evidence type="ECO:0000313" key="5">
    <source>
        <dbReference type="Proteomes" id="UP000663834"/>
    </source>
</evidence>
<dbReference type="EMBL" id="CAJOBF010000730">
    <property type="protein sequence ID" value="CAF3861053.1"/>
    <property type="molecule type" value="Genomic_DNA"/>
</dbReference>
<dbReference type="OrthoDB" id="444255at2759"/>
<accession>A0A815NXJ4</accession>
<keyword evidence="1" id="KW-0812">Transmembrane</keyword>
<dbReference type="AlphaFoldDB" id="A0A815NXJ4"/>
<dbReference type="Proteomes" id="UP000663834">
    <property type="component" value="Unassembled WGS sequence"/>
</dbReference>
<organism evidence="2 5">
    <name type="scientific">Rotaria magnacalcarata</name>
    <dbReference type="NCBI Taxonomy" id="392030"/>
    <lineage>
        <taxon>Eukaryota</taxon>
        <taxon>Metazoa</taxon>
        <taxon>Spiralia</taxon>
        <taxon>Gnathifera</taxon>
        <taxon>Rotifera</taxon>
        <taxon>Eurotatoria</taxon>
        <taxon>Bdelloidea</taxon>
        <taxon>Philodinida</taxon>
        <taxon>Philodinidae</taxon>
        <taxon>Rotaria</taxon>
    </lineage>
</organism>
<dbReference type="EMBL" id="CAJNOW010005128">
    <property type="protein sequence ID" value="CAF1440505.1"/>
    <property type="molecule type" value="Genomic_DNA"/>
</dbReference>
<feature type="transmembrane region" description="Helical" evidence="1">
    <location>
        <begin position="12"/>
        <end position="34"/>
    </location>
</feature>
<sequence length="239" mass="28349">MTHIIPLTTIRLLLCLVFSTVVLFSFYGLTLSSIKNEHYPMESYTRCLVSVHQALDSLAIPWFLTFGSALMYWRSNNFLSNDMDIGIFYKDLKARNFNDKIFVSTMKEKFNFTLRNHYGEMNHGKEWSFACPKSNVPIDVFVFYPFMESKTKSSAYWSATYNGLCNKMKYKKCRWRFRKFNLISFEMLNKTFSIVPIEFIVERYGENYRIPKQYGYFESLNILPNLIEEYDVNITNSKQ</sequence>
<evidence type="ECO:0000256" key="1">
    <source>
        <dbReference type="SAM" id="Phobius"/>
    </source>
</evidence>
<comment type="caution">
    <text evidence="2">The sequence shown here is derived from an EMBL/GenBank/DDBJ whole genome shotgun (WGS) entry which is preliminary data.</text>
</comment>
<keyword evidence="1" id="KW-1133">Transmembrane helix</keyword>
<proteinExistence type="predicted"/>
<dbReference type="EMBL" id="CAJNRG010000084">
    <property type="protein sequence ID" value="CAF1969097.1"/>
    <property type="molecule type" value="Genomic_DNA"/>
</dbReference>
<name>A0A815NXJ4_9BILA</name>
<keyword evidence="1" id="KW-0472">Membrane</keyword>
<evidence type="ECO:0000313" key="4">
    <source>
        <dbReference type="EMBL" id="CAF3861053.1"/>
    </source>
</evidence>
<dbReference type="Proteomes" id="UP000663842">
    <property type="component" value="Unassembled WGS sequence"/>
</dbReference>
<protein>
    <submittedName>
        <fullName evidence="2">Uncharacterized protein</fullName>
    </submittedName>
</protein>
<reference evidence="2" key="1">
    <citation type="submission" date="2021-02" db="EMBL/GenBank/DDBJ databases">
        <authorList>
            <person name="Nowell W R."/>
        </authorList>
    </citation>
    <scope>NUCLEOTIDE SEQUENCE</scope>
</reference>
<dbReference type="Proteomes" id="UP000663887">
    <property type="component" value="Unassembled WGS sequence"/>
</dbReference>
<feature type="transmembrane region" description="Helical" evidence="1">
    <location>
        <begin position="54"/>
        <end position="73"/>
    </location>
</feature>
<evidence type="ECO:0000313" key="3">
    <source>
        <dbReference type="EMBL" id="CAF1969097.1"/>
    </source>
</evidence>